<dbReference type="Gene3D" id="2.60.40.1120">
    <property type="entry name" value="Carboxypeptidase-like, regulatory domain"/>
    <property type="match status" value="1"/>
</dbReference>
<dbReference type="Pfam" id="PF13620">
    <property type="entry name" value="CarboxypepD_reg"/>
    <property type="match status" value="1"/>
</dbReference>
<keyword evidence="3" id="KW-0378">Hydrolase</keyword>
<dbReference type="GO" id="GO:0004180">
    <property type="term" value="F:carboxypeptidase activity"/>
    <property type="evidence" value="ECO:0007669"/>
    <property type="project" value="UniProtKB-KW"/>
</dbReference>
<dbReference type="Gene3D" id="2.60.40.3440">
    <property type="match status" value="1"/>
</dbReference>
<evidence type="ECO:0000256" key="2">
    <source>
        <dbReference type="SAM" id="MobiDB-lite"/>
    </source>
</evidence>
<gene>
    <name evidence="3" type="ORF">E1898_08385</name>
</gene>
<feature type="region of interest" description="Disordered" evidence="2">
    <location>
        <begin position="453"/>
        <end position="484"/>
    </location>
</feature>
<dbReference type="Proteomes" id="UP000295438">
    <property type="component" value="Unassembled WGS sequence"/>
</dbReference>
<accession>A0A4R5V1N6</accession>
<dbReference type="EMBL" id="SMUW01000032">
    <property type="protein sequence ID" value="TDK45501.1"/>
    <property type="molecule type" value="Genomic_DNA"/>
</dbReference>
<keyword evidence="3" id="KW-0121">Carboxypeptidase</keyword>
<comment type="caution">
    <text evidence="3">The sequence shown here is derived from an EMBL/GenBank/DDBJ whole genome shotgun (WGS) entry which is preliminary data.</text>
</comment>
<reference evidence="3 4" key="1">
    <citation type="submission" date="2019-03" db="EMBL/GenBank/DDBJ databases">
        <title>Algoriphagus aquimaris sp. nov., isolated form marine sediment in Pohang, Korea.</title>
        <authorList>
            <person name="Kim J."/>
            <person name="Yoon S.-H."/>
            <person name="Lee S.-S."/>
        </authorList>
    </citation>
    <scope>NUCLEOTIDE SEQUENCE [LARGE SCALE GENOMIC DNA]</scope>
    <source>
        <strain evidence="3 4">F21</strain>
    </source>
</reference>
<proteinExistence type="predicted"/>
<keyword evidence="4" id="KW-1185">Reference proteome</keyword>
<keyword evidence="1" id="KW-0175">Coiled coil</keyword>
<evidence type="ECO:0000313" key="4">
    <source>
        <dbReference type="Proteomes" id="UP000295438"/>
    </source>
</evidence>
<feature type="coiled-coil region" evidence="1">
    <location>
        <begin position="376"/>
        <end position="403"/>
    </location>
</feature>
<dbReference type="InterPro" id="IPR008969">
    <property type="entry name" value="CarboxyPept-like_regulatory"/>
</dbReference>
<name>A0A4R5V1N6_9BACT</name>
<dbReference type="Pfam" id="PF17963">
    <property type="entry name" value="Big_9"/>
    <property type="match status" value="1"/>
</dbReference>
<keyword evidence="3" id="KW-0645">Protease</keyword>
<organism evidence="3 4">
    <name type="scientific">Algoriphagus formosus</name>
    <dbReference type="NCBI Taxonomy" id="2007308"/>
    <lineage>
        <taxon>Bacteria</taxon>
        <taxon>Pseudomonadati</taxon>
        <taxon>Bacteroidota</taxon>
        <taxon>Cytophagia</taxon>
        <taxon>Cytophagales</taxon>
        <taxon>Cyclobacteriaceae</taxon>
        <taxon>Algoriphagus</taxon>
    </lineage>
</organism>
<evidence type="ECO:0000256" key="1">
    <source>
        <dbReference type="SAM" id="Coils"/>
    </source>
</evidence>
<dbReference type="AlphaFoldDB" id="A0A4R5V1N6"/>
<protein>
    <submittedName>
        <fullName evidence="3">Carboxypeptidase regulatory-like domain-containing protein</fullName>
    </submittedName>
</protein>
<dbReference type="SUPFAM" id="SSF49464">
    <property type="entry name" value="Carboxypeptidase regulatory domain-like"/>
    <property type="match status" value="1"/>
</dbReference>
<feature type="compositionally biased region" description="Polar residues" evidence="2">
    <location>
        <begin position="459"/>
        <end position="478"/>
    </location>
</feature>
<sequence>MTTWTIPLFSISHLWENSNPNTMSQLISNYPIFEGSQVLTSAQLNQLSAYLDQQNRLTRSKLIGIGIVCGLKIKPLSGGLLISKGLGITSEGFLIQIGRDFEGKYYRPYTLPEGVTYKPFGQEEQDVTLHEILSEEPNDDETVKKLTNPSNFLNDKFVLLFLEIFDQDLKSCLGNSCDDRGQNRLLTLRRLLISKEDLDRILPERTGNVSGDFGQALELADFHLKRPLFSPKGPESSEWKAFVKNYQNPIKELLSSNFWENIAKGFGVFSPILEKTFDFNNPFESDSLREKIKKIEELISADAKEVVGIQYLYDFFKELVLAWTEFLETGRNLWYSCPTDPSLFPLHLMLGRARAQAETAAEFYQYRHGFVQPPIYNDQREEKERLAQQYRRLILMIETLELSIIQEGGKEYPVKITPSKEKYGILGERSIPYYYDIKSKGKTGSWYSLEKSWPDPQRKNTWSPQRQGVLSYDNQPDSPSEKDGFLESPLNYDLDLYPFFRVEGHLSQSLEEAQKSIEKLIKQLNLPIHVHALHLDEGEEEMRDRCGWHDLQEEYAHQRLLLIGTARDIREVIEYVKSIRAEFNSENLRTAKETIKEDSGEIFLKRVSESLPECLDQLDWEKFQEAYKELLELILDFLLLRLRLINRLRVTPQIPNIVLQMYNGIISRMSPLLYRLLDLVFFSKIQRLYLSYLNRIQQLSRNNLFADFLKRNPGLEHQSGAYRGGTLILLYHQKSERIIGDFSLPGEICSCEDCFDACENMDWGLLPPFARPDYAVTLANVPILVEPSLNDRLAIPRTYEVILVSSQSDEGGEVNQDESKNKFLYTPKKDFVGIDRFEYKLVDKETGKSDTGKVTILVHENAKSCYSAEILKCWGLKNVVDTLNFRDINIPDLATPEQTINLLLESLQETKGFTSLEMTQGPLESDESKKALLTCLGISFTGETGTKLNRLILDYQQANCGGSENDCTSQAIQGTVTDANGKPIRAAIIRIKNTDIQTQTSREGAYELGFPSPGQTIVVSQDGYISQERFICSETTADFQLMPFQRVVPTEGYVVTMENLDRKEVETILANRNITFEKEADKETLIATFLRENPESVLKEEELKVLKKDTLKKVLEEKNIEVRASENKSELINKFKRF</sequence>
<evidence type="ECO:0000313" key="3">
    <source>
        <dbReference type="EMBL" id="TDK45501.1"/>
    </source>
</evidence>